<dbReference type="Gene3D" id="3.30.40.10">
    <property type="entry name" value="Zinc/RING finger domain, C3HC4 (zinc finger)"/>
    <property type="match status" value="1"/>
</dbReference>
<reference evidence="2 3" key="1">
    <citation type="submission" date="2021-11" db="EMBL/GenBank/DDBJ databases">
        <title>Black yeast isolated from Biological Soil Crust.</title>
        <authorList>
            <person name="Kurbessoian T."/>
        </authorList>
    </citation>
    <scope>NUCLEOTIDE SEQUENCE [LARGE SCALE GENOMIC DNA]</scope>
    <source>
        <strain evidence="2 3">CCFEE 5522</strain>
    </source>
</reference>
<evidence type="ECO:0000313" key="3">
    <source>
        <dbReference type="Proteomes" id="UP001324427"/>
    </source>
</evidence>
<feature type="compositionally biased region" description="Low complexity" evidence="1">
    <location>
        <begin position="114"/>
        <end position="126"/>
    </location>
</feature>
<evidence type="ECO:0008006" key="4">
    <source>
        <dbReference type="Google" id="ProtNLM"/>
    </source>
</evidence>
<dbReference type="Proteomes" id="UP001324427">
    <property type="component" value="Unassembled WGS sequence"/>
</dbReference>
<comment type="caution">
    <text evidence="2">The sequence shown here is derived from an EMBL/GenBank/DDBJ whole genome shotgun (WGS) entry which is preliminary data.</text>
</comment>
<feature type="compositionally biased region" description="Polar residues" evidence="1">
    <location>
        <begin position="490"/>
        <end position="508"/>
    </location>
</feature>
<name>A0AAV9JAJ7_9PEZI</name>
<keyword evidence="3" id="KW-1185">Reference proteome</keyword>
<feature type="compositionally biased region" description="Basic and acidic residues" evidence="1">
    <location>
        <begin position="785"/>
        <end position="795"/>
    </location>
</feature>
<feature type="region of interest" description="Disordered" evidence="1">
    <location>
        <begin position="666"/>
        <end position="688"/>
    </location>
</feature>
<feature type="region of interest" description="Disordered" evidence="1">
    <location>
        <begin position="222"/>
        <end position="242"/>
    </location>
</feature>
<organism evidence="2 3">
    <name type="scientific">Oleoguttula mirabilis</name>
    <dbReference type="NCBI Taxonomy" id="1507867"/>
    <lineage>
        <taxon>Eukaryota</taxon>
        <taxon>Fungi</taxon>
        <taxon>Dikarya</taxon>
        <taxon>Ascomycota</taxon>
        <taxon>Pezizomycotina</taxon>
        <taxon>Dothideomycetes</taxon>
        <taxon>Dothideomycetidae</taxon>
        <taxon>Mycosphaerellales</taxon>
        <taxon>Teratosphaeriaceae</taxon>
        <taxon>Oleoguttula</taxon>
    </lineage>
</organism>
<feature type="compositionally biased region" description="Gly residues" evidence="1">
    <location>
        <begin position="103"/>
        <end position="113"/>
    </location>
</feature>
<feature type="region of interest" description="Disordered" evidence="1">
    <location>
        <begin position="785"/>
        <end position="810"/>
    </location>
</feature>
<dbReference type="AlphaFoldDB" id="A0AAV9JAJ7"/>
<evidence type="ECO:0000313" key="2">
    <source>
        <dbReference type="EMBL" id="KAK4542039.1"/>
    </source>
</evidence>
<sequence>MAMSLDKRDIEILNSLREADIPRKIRCSSCSGLAVNPAKLLCCDEILCGACQATASDKCLTCGILLLSSGGFTPNKSLRTTAKAFLRTQRAKRNLHDAHRRNVGGGIARGGAEGSSLSKNSTTVSSAPRNDVLVEVNVPPNGNISNSNVKDSLPELNFRGLSIDEGNTQQANKKLETVSSSVPMIGMLVEVNVPPSGNISESNVKDSLPELNFGGLSIHEGKIQQASKKPETVSPHATAERSDKLRTPLRTCRLLCLPGELQDIMFDFAYPAEAGVKYVDRKQWETSERNKRRADPAAYTPRDFPAVTVERFLACKAFFVAASRAWVRNQAFNAQHSQAFSNISWGRVPGIVGAFVVTLEARLVMSVHNDLHQCESVRDLQLEVPVDAFEVLEPKFAWVEELDEDDLDRVLSSTTLSQLRGLRTLKLTPGYCSWADTENKVKMWDANVHRLEDCARRSAMKARVSSRPLGVDRVLYIGSKVRFVTPPTEPTQSQPRTSASLDPSSISTGKPLDLQEQNSVSATHLSLQINLQVQRLLDAHQLQILETRNKILTADGMQVWIRRQVAPVLVHVPVSGLSVEPLSYKQKWYGSAVHTLTMKYRATESARMLHLQLQQVLAKGQNAAPAMMHQLDMAMLTIRKANEAWNSMIQGNERMGRMNGQALQTLQEGRKAPPPRPESNDQASTVSRRLDELSRINEAEVMKWFARKMALQKGAALTVQAGAVQMTDSHVLTPAIPDSGVSKAVEVQEPAADRGAVGKPEDRALFGSTGARVIPERLGTLKAAVTDKGKKRYEPVRNGGSNKRVKLNRD</sequence>
<evidence type="ECO:0000256" key="1">
    <source>
        <dbReference type="SAM" id="MobiDB-lite"/>
    </source>
</evidence>
<dbReference type="EMBL" id="JAVFHQ010000045">
    <property type="protein sequence ID" value="KAK4542039.1"/>
    <property type="molecule type" value="Genomic_DNA"/>
</dbReference>
<gene>
    <name evidence="2" type="ORF">LTR36_007070</name>
</gene>
<proteinExistence type="predicted"/>
<protein>
    <recommendedName>
        <fullName evidence="4">RING-type domain-containing protein</fullName>
    </recommendedName>
</protein>
<accession>A0AAV9JAJ7</accession>
<dbReference type="InterPro" id="IPR013083">
    <property type="entry name" value="Znf_RING/FYVE/PHD"/>
</dbReference>
<feature type="region of interest" description="Disordered" evidence="1">
    <location>
        <begin position="101"/>
        <end position="126"/>
    </location>
</feature>
<feature type="region of interest" description="Disordered" evidence="1">
    <location>
        <begin position="485"/>
        <end position="512"/>
    </location>
</feature>